<accession>A0A0E9MZ73</accession>
<sequence>MSSICLEDYRCKLISKIAYSDTQQQVKRYLDAALKGLQTHRVNGHITLRFLHRVEQELQRYQPDDGDPLQWENVQAGQRYCTALLLQLQKS</sequence>
<gene>
    <name evidence="1" type="ORF">FPE01S_02_00090</name>
</gene>
<keyword evidence="2" id="KW-1185">Reference proteome</keyword>
<dbReference type="EMBL" id="BBWV01000002">
    <property type="protein sequence ID" value="GAO42904.1"/>
    <property type="molecule type" value="Genomic_DNA"/>
</dbReference>
<proteinExistence type="predicted"/>
<dbReference type="AlphaFoldDB" id="A0A0E9MZ73"/>
<dbReference type="OrthoDB" id="681031at2"/>
<dbReference type="STRING" id="1220578.FPE01S_02_00090"/>
<dbReference type="RefSeq" id="WP_046368877.1">
    <property type="nucleotide sequence ID" value="NZ_BBWV01000002.1"/>
</dbReference>
<name>A0A0E9MZ73_9BACT</name>
<organism evidence="1 2">
    <name type="scientific">Flavihumibacter petaseus NBRC 106054</name>
    <dbReference type="NCBI Taxonomy" id="1220578"/>
    <lineage>
        <taxon>Bacteria</taxon>
        <taxon>Pseudomonadati</taxon>
        <taxon>Bacteroidota</taxon>
        <taxon>Chitinophagia</taxon>
        <taxon>Chitinophagales</taxon>
        <taxon>Chitinophagaceae</taxon>
        <taxon>Flavihumibacter</taxon>
    </lineage>
</organism>
<dbReference type="Proteomes" id="UP000033121">
    <property type="component" value="Unassembled WGS sequence"/>
</dbReference>
<evidence type="ECO:0000313" key="1">
    <source>
        <dbReference type="EMBL" id="GAO42904.1"/>
    </source>
</evidence>
<protein>
    <submittedName>
        <fullName evidence="1">Uncharacterized protein</fullName>
    </submittedName>
</protein>
<comment type="caution">
    <text evidence="1">The sequence shown here is derived from an EMBL/GenBank/DDBJ whole genome shotgun (WGS) entry which is preliminary data.</text>
</comment>
<reference evidence="1 2" key="1">
    <citation type="submission" date="2015-04" db="EMBL/GenBank/DDBJ databases">
        <title>Whole genome shotgun sequence of Flavihumibacter petaseus NBRC 106054.</title>
        <authorList>
            <person name="Miyazawa S."/>
            <person name="Hosoyama A."/>
            <person name="Hashimoto M."/>
            <person name="Noguchi M."/>
            <person name="Tsuchikane K."/>
            <person name="Ohji S."/>
            <person name="Yamazoe A."/>
            <person name="Ichikawa N."/>
            <person name="Kimura A."/>
            <person name="Fujita N."/>
        </authorList>
    </citation>
    <scope>NUCLEOTIDE SEQUENCE [LARGE SCALE GENOMIC DNA]</scope>
    <source>
        <strain evidence="1 2">NBRC 106054</strain>
    </source>
</reference>
<evidence type="ECO:0000313" key="2">
    <source>
        <dbReference type="Proteomes" id="UP000033121"/>
    </source>
</evidence>